<protein>
    <submittedName>
        <fullName evidence="1">Uncharacterized protein</fullName>
    </submittedName>
</protein>
<keyword evidence="2" id="KW-1185">Reference proteome</keyword>
<dbReference type="EMBL" id="CBSD020000050">
    <property type="protein sequence ID" value="CDG75368.1"/>
    <property type="molecule type" value="Genomic_DNA"/>
</dbReference>
<dbReference type="Proteomes" id="UP000019193">
    <property type="component" value="Unassembled WGS sequence"/>
</dbReference>
<evidence type="ECO:0000313" key="1">
    <source>
        <dbReference type="EMBL" id="CDG75368.1"/>
    </source>
</evidence>
<evidence type="ECO:0000313" key="2">
    <source>
        <dbReference type="Proteomes" id="UP000019193"/>
    </source>
</evidence>
<sequence>MLVKINQLDEQRYDRYFIEKEHHLQMSNGDIYVVSNQWGKGNIYQLIEIAANFNYEIINTSKDQLKR</sequence>
<reference evidence="1 2" key="1">
    <citation type="submission" date="2013-06" db="EMBL/GenBank/DDBJ databases">
        <title>Comparative analysis of genomes of multi-drug Acinetobacter sp. from Colombian Hospitals.</title>
        <authorList>
            <person name="Barreto-Hernandez E."/>
            <person name="Gonzalez E.B."/>
            <person name="Cepeda L.A."/>
            <person name="Valenzuela E.M."/>
            <person name="Falquet L."/>
            <person name="Reguero M.T."/>
            <person name="Mantilla R."/>
        </authorList>
    </citation>
    <scope>NUCLEOTIDE SEQUENCE [LARGE SCALE GENOMIC DNA]</scope>
    <source>
        <strain evidence="1 2">28F</strain>
    </source>
</reference>
<dbReference type="AlphaFoldDB" id="A0AA36KC39"/>
<proteinExistence type="predicted"/>
<gene>
    <name evidence="1" type="ORF">ANICBIBUN_12415</name>
</gene>
<organism evidence="1 2">
    <name type="scientific">Acinetobacter nosocomialis 28F</name>
    <dbReference type="NCBI Taxonomy" id="1147131"/>
    <lineage>
        <taxon>Bacteria</taxon>
        <taxon>Pseudomonadati</taxon>
        <taxon>Pseudomonadota</taxon>
        <taxon>Gammaproteobacteria</taxon>
        <taxon>Moraxellales</taxon>
        <taxon>Moraxellaceae</taxon>
        <taxon>Acinetobacter</taxon>
        <taxon>Acinetobacter calcoaceticus/baumannii complex</taxon>
    </lineage>
</organism>
<comment type="caution">
    <text evidence="1">The sequence shown here is derived from an EMBL/GenBank/DDBJ whole genome shotgun (WGS) entry which is preliminary data.</text>
</comment>
<name>A0AA36KC39_ACINO</name>
<accession>A0AA36KC39</accession>